<evidence type="ECO:0000313" key="1">
    <source>
        <dbReference type="EMBL" id="KTT75894.1"/>
    </source>
</evidence>
<dbReference type="Proteomes" id="UP000072867">
    <property type="component" value="Unassembled WGS sequence"/>
</dbReference>
<dbReference type="STRING" id="33051.SB4_17430"/>
<reference evidence="1 2" key="1">
    <citation type="journal article" date="2016" name="Front. Microbiol.">
        <title>Genomic Resource of Rice Seed Associated Bacteria.</title>
        <authorList>
            <person name="Midha S."/>
            <person name="Bansal K."/>
            <person name="Sharma S."/>
            <person name="Kumar N."/>
            <person name="Patil P.P."/>
            <person name="Chaudhry V."/>
            <person name="Patil P.B."/>
        </authorList>
    </citation>
    <scope>NUCLEOTIDE SEQUENCE [LARGE SCALE GENOMIC DNA]</scope>
    <source>
        <strain evidence="1 2">NS319</strain>
    </source>
</reference>
<organism evidence="1 2">
    <name type="scientific">Sphingomonas sanguinis</name>
    <dbReference type="NCBI Taxonomy" id="33051"/>
    <lineage>
        <taxon>Bacteria</taxon>
        <taxon>Pseudomonadati</taxon>
        <taxon>Pseudomonadota</taxon>
        <taxon>Alphaproteobacteria</taxon>
        <taxon>Sphingomonadales</taxon>
        <taxon>Sphingomonadaceae</taxon>
        <taxon>Sphingomonas</taxon>
    </lineage>
</organism>
<protein>
    <submittedName>
        <fullName evidence="1">Uncharacterized protein</fullName>
    </submittedName>
</protein>
<dbReference type="EMBL" id="LDTD01000005">
    <property type="protein sequence ID" value="KTT75894.1"/>
    <property type="molecule type" value="Genomic_DNA"/>
</dbReference>
<evidence type="ECO:0000313" key="2">
    <source>
        <dbReference type="Proteomes" id="UP000072867"/>
    </source>
</evidence>
<dbReference type="PATRIC" id="fig|33051.3.peg.2623"/>
<gene>
    <name evidence="1" type="ORF">NS319_00810</name>
</gene>
<comment type="caution">
    <text evidence="1">The sequence shown here is derived from an EMBL/GenBank/DDBJ whole genome shotgun (WGS) entry which is preliminary data.</text>
</comment>
<sequence>MRADALRMGNSTHPRLWQAIDRFFIKMLMPSFSLVRRAMHTAATVSEAEVRRIGLFGKTIWPIYLALCQKGYMGKLSCVKLIV</sequence>
<name>A0A147I971_9SPHN</name>
<dbReference type="AlphaFoldDB" id="A0A147I971"/>
<accession>A0A147I971</accession>
<proteinExistence type="predicted"/>